<organism evidence="1 2">
    <name type="scientific">Floridaenema aerugineum BLCC-F46</name>
    <dbReference type="NCBI Taxonomy" id="3153654"/>
    <lineage>
        <taxon>Bacteria</taxon>
        <taxon>Bacillati</taxon>
        <taxon>Cyanobacteriota</taxon>
        <taxon>Cyanophyceae</taxon>
        <taxon>Oscillatoriophycideae</taxon>
        <taxon>Aerosakkonematales</taxon>
        <taxon>Aerosakkonemataceae</taxon>
        <taxon>Floridanema</taxon>
        <taxon>Floridanema aerugineum</taxon>
    </lineage>
</organism>
<evidence type="ECO:0000313" key="2">
    <source>
        <dbReference type="Proteomes" id="UP001576774"/>
    </source>
</evidence>
<gene>
    <name evidence="1" type="ORF">ACE1CC_16995</name>
</gene>
<protein>
    <submittedName>
        <fullName evidence="1">Uncharacterized protein</fullName>
    </submittedName>
</protein>
<keyword evidence="2" id="KW-1185">Reference proteome</keyword>
<name>A0ABV4X733_9CYAN</name>
<dbReference type="EMBL" id="JBHFNQ010000127">
    <property type="protein sequence ID" value="MFB2878549.1"/>
    <property type="molecule type" value="Genomic_DNA"/>
</dbReference>
<sequence length="81" mass="9597">MSNIKITETTEGWETKEGGCNYLYKFPKSQAWVLRQIWYHKVFYTGEFSPVNEDCEEIEENRKQFKLWSSLIAAIACPLDR</sequence>
<proteinExistence type="predicted"/>
<dbReference type="RefSeq" id="WP_413271619.1">
    <property type="nucleotide sequence ID" value="NZ_JBHFNQ010000127.1"/>
</dbReference>
<evidence type="ECO:0000313" key="1">
    <source>
        <dbReference type="EMBL" id="MFB2878549.1"/>
    </source>
</evidence>
<reference evidence="1 2" key="1">
    <citation type="submission" date="2024-09" db="EMBL/GenBank/DDBJ databases">
        <title>Floridaenema gen nov. (Aerosakkonemataceae, Aerosakkonematales ord. nov., Cyanobacteria) from benthic tropical and subtropical fresh waters, with the description of four new species.</title>
        <authorList>
            <person name="Moretto J.A."/>
            <person name="Berthold D.E."/>
            <person name="Lefler F.W."/>
            <person name="Huang I.-S."/>
            <person name="Laughinghouse H. IV."/>
        </authorList>
    </citation>
    <scope>NUCLEOTIDE SEQUENCE [LARGE SCALE GENOMIC DNA]</scope>
    <source>
        <strain evidence="1 2">BLCC-F46</strain>
    </source>
</reference>
<comment type="caution">
    <text evidence="1">The sequence shown here is derived from an EMBL/GenBank/DDBJ whole genome shotgun (WGS) entry which is preliminary data.</text>
</comment>
<dbReference type="Proteomes" id="UP001576774">
    <property type="component" value="Unassembled WGS sequence"/>
</dbReference>
<accession>A0ABV4X733</accession>